<feature type="chain" id="PRO_5040211931" evidence="4">
    <location>
        <begin position="19"/>
        <end position="255"/>
    </location>
</feature>
<dbReference type="Gene3D" id="3.15.10.30">
    <property type="entry name" value="Haemolymph juvenile hormone binding protein"/>
    <property type="match status" value="1"/>
</dbReference>
<dbReference type="InterPro" id="IPR010562">
    <property type="entry name" value="Haemolymph_juvenile_hormone-bd"/>
</dbReference>
<dbReference type="AlphaFoldDB" id="A0A9P0C2U3"/>
<evidence type="ECO:0000256" key="4">
    <source>
        <dbReference type="SAM" id="SignalP"/>
    </source>
</evidence>
<dbReference type="GO" id="GO:0007623">
    <property type="term" value="P:circadian rhythm"/>
    <property type="evidence" value="ECO:0007669"/>
    <property type="project" value="UniProtKB-ARBA"/>
</dbReference>
<proteinExistence type="inferred from homology"/>
<dbReference type="Pfam" id="PF06585">
    <property type="entry name" value="JHBP"/>
    <property type="match status" value="1"/>
</dbReference>
<dbReference type="GO" id="GO:0005615">
    <property type="term" value="C:extracellular space"/>
    <property type="evidence" value="ECO:0007669"/>
    <property type="project" value="TreeGrafter"/>
</dbReference>
<dbReference type="EMBL" id="LR824012">
    <property type="protein sequence ID" value="CAH0628789.1"/>
    <property type="molecule type" value="Genomic_DNA"/>
</dbReference>
<dbReference type="PANTHER" id="PTHR11008:SF32">
    <property type="entry name" value="CIRCADIAN CLOCK-CONTROLLED PROTEIN DAYWAKE-RELATED"/>
    <property type="match status" value="1"/>
</dbReference>
<organism evidence="5 6">
    <name type="scientific">Chrysodeixis includens</name>
    <name type="common">Soybean looper</name>
    <name type="synonym">Pseudoplusia includens</name>
    <dbReference type="NCBI Taxonomy" id="689277"/>
    <lineage>
        <taxon>Eukaryota</taxon>
        <taxon>Metazoa</taxon>
        <taxon>Ecdysozoa</taxon>
        <taxon>Arthropoda</taxon>
        <taxon>Hexapoda</taxon>
        <taxon>Insecta</taxon>
        <taxon>Pterygota</taxon>
        <taxon>Neoptera</taxon>
        <taxon>Endopterygota</taxon>
        <taxon>Lepidoptera</taxon>
        <taxon>Glossata</taxon>
        <taxon>Ditrysia</taxon>
        <taxon>Noctuoidea</taxon>
        <taxon>Noctuidae</taxon>
        <taxon>Plusiinae</taxon>
        <taxon>Chrysodeixis</taxon>
    </lineage>
</organism>
<evidence type="ECO:0000256" key="2">
    <source>
        <dbReference type="ARBA" id="ARBA00023108"/>
    </source>
</evidence>
<dbReference type="SMART" id="SM00700">
    <property type="entry name" value="JHBP"/>
    <property type="match status" value="1"/>
</dbReference>
<dbReference type="OrthoDB" id="8186595at2759"/>
<dbReference type="PANTHER" id="PTHR11008">
    <property type="entry name" value="PROTEIN TAKEOUT-LIKE PROTEIN"/>
    <property type="match status" value="1"/>
</dbReference>
<keyword evidence="2" id="KW-0090">Biological rhythms</keyword>
<keyword evidence="6" id="KW-1185">Reference proteome</keyword>
<evidence type="ECO:0000256" key="3">
    <source>
        <dbReference type="ARBA" id="ARBA00060902"/>
    </source>
</evidence>
<dbReference type="FunFam" id="3.15.10.30:FF:000001">
    <property type="entry name" value="Takeout-like protein 1"/>
    <property type="match status" value="1"/>
</dbReference>
<dbReference type="InterPro" id="IPR038606">
    <property type="entry name" value="To_sf"/>
</dbReference>
<comment type="similarity">
    <text evidence="3">Belongs to the TO family.</text>
</comment>
<protein>
    <submittedName>
        <fullName evidence="5">Uncharacterized protein</fullName>
    </submittedName>
</protein>
<accession>A0A9P0C2U3</accession>
<reference evidence="5" key="1">
    <citation type="submission" date="2021-12" db="EMBL/GenBank/DDBJ databases">
        <authorList>
            <person name="King R."/>
        </authorList>
    </citation>
    <scope>NUCLEOTIDE SEQUENCE</scope>
</reference>
<evidence type="ECO:0000313" key="6">
    <source>
        <dbReference type="Proteomes" id="UP001154114"/>
    </source>
</evidence>
<keyword evidence="1 4" id="KW-0732">Signal</keyword>
<feature type="signal peptide" evidence="4">
    <location>
        <begin position="1"/>
        <end position="18"/>
    </location>
</feature>
<name>A0A9P0C2U3_CHRIL</name>
<gene>
    <name evidence="5" type="ORF">CINC_LOCUS13025</name>
</gene>
<dbReference type="Proteomes" id="UP001154114">
    <property type="component" value="Chromosome 9"/>
</dbReference>
<evidence type="ECO:0000256" key="1">
    <source>
        <dbReference type="ARBA" id="ARBA00022729"/>
    </source>
</evidence>
<evidence type="ECO:0000313" key="5">
    <source>
        <dbReference type="EMBL" id="CAH0628789.1"/>
    </source>
</evidence>
<sequence length="255" mass="28602">MFAAYSFVILSLVCAASCKDGFLPDYIEPCNIKSENFTECIKEQIEITLPKFTKGIPEMDVPSIDPVQLSNIEIDGNGLNLSFSKAAMHGLSDSKLTELKVELGKNKSAETFSLAFKGNMSLTAQYVVDGKILILPIKGSGDALVKAQGIEVWIEAKLNHHKDDNGEHFKLATPKYRYTIERTTFDLKNLFNGNKQLAETTLRFANENWQQLMDELSPPAIKQIVRTLVKTINKFFSKVTIDQIIKGYNDDKEEN</sequence>